<dbReference type="AlphaFoldDB" id="A0A0R0B5J9"/>
<feature type="region of interest" description="Disordered" evidence="1">
    <location>
        <begin position="1"/>
        <end position="31"/>
    </location>
</feature>
<protein>
    <submittedName>
        <fullName evidence="2">Uncharacterized protein</fullName>
    </submittedName>
</protein>
<evidence type="ECO:0000313" key="3">
    <source>
        <dbReference type="Proteomes" id="UP000051757"/>
    </source>
</evidence>
<dbReference type="EMBL" id="LLXV01000014">
    <property type="protein sequence ID" value="KRG52541.1"/>
    <property type="molecule type" value="Genomic_DNA"/>
</dbReference>
<sequence>MNASDVPPLRAKHAPANADEGEEASAKPDPNNLITLLHQIGCGAAADGQPWPERDVPPGRRLALADSDGALVGLRIVNEILLAAERARQNGGPEHYVGDRVMEGLKLATLALTNHAIYRLHPE</sequence>
<evidence type="ECO:0000313" key="2">
    <source>
        <dbReference type="EMBL" id="KRG52541.1"/>
    </source>
</evidence>
<organism evidence="2 3">
    <name type="scientific">Stenotrophomonas beteli</name>
    <dbReference type="NCBI Taxonomy" id="3384461"/>
    <lineage>
        <taxon>Bacteria</taxon>
        <taxon>Pseudomonadati</taxon>
        <taxon>Pseudomonadota</taxon>
        <taxon>Gammaproteobacteria</taxon>
        <taxon>Lysobacterales</taxon>
        <taxon>Lysobacteraceae</taxon>
        <taxon>Stenotrophomonas</taxon>
        <taxon>Stenotrophomonas maltophilia group</taxon>
    </lineage>
</organism>
<accession>A0A0R0B5J9</accession>
<dbReference type="Proteomes" id="UP000051757">
    <property type="component" value="Unassembled WGS sequence"/>
</dbReference>
<gene>
    <name evidence="2" type="ORF">ARC23_05265</name>
</gene>
<name>A0A0R0B5J9_9GAMM</name>
<keyword evidence="3" id="KW-1185">Reference proteome</keyword>
<reference evidence="2 3" key="1">
    <citation type="journal article" date="2016" name="Front. Microbiol.">
        <title>Genome Sequence of Type Strains of Genus Stenotrophomonas.</title>
        <authorList>
            <person name="Patil P.P."/>
            <person name="Midha S."/>
            <person name="Kumar S."/>
            <person name="Patil P.B."/>
        </authorList>
    </citation>
    <scope>NUCLEOTIDE SEQUENCE [LARGE SCALE GENOMIC DNA]</scope>
    <source>
        <strain evidence="2 3">LMG 978</strain>
    </source>
</reference>
<comment type="caution">
    <text evidence="2">The sequence shown here is derived from an EMBL/GenBank/DDBJ whole genome shotgun (WGS) entry which is preliminary data.</text>
</comment>
<dbReference type="OrthoDB" id="6046281at2"/>
<evidence type="ECO:0000256" key="1">
    <source>
        <dbReference type="SAM" id="MobiDB-lite"/>
    </source>
</evidence>
<proteinExistence type="predicted"/>